<reference evidence="12 13" key="1">
    <citation type="submission" date="2019-03" db="EMBL/GenBank/DDBJ databases">
        <title>Draft genome sequences of novel Actinobacteria.</title>
        <authorList>
            <person name="Sahin N."/>
            <person name="Ay H."/>
            <person name="Saygin H."/>
        </authorList>
    </citation>
    <scope>NUCLEOTIDE SEQUENCE [LARGE SCALE GENOMIC DNA]</scope>
    <source>
        <strain evidence="12 13">DSM 41900</strain>
    </source>
</reference>
<keyword evidence="2" id="KW-0596">Phosphopantetheine</keyword>
<dbReference type="InterPro" id="IPR049551">
    <property type="entry name" value="PKS_DH_C"/>
</dbReference>
<dbReference type="InterPro" id="IPR050091">
    <property type="entry name" value="PKS_NRPS_Biosynth_Enz"/>
</dbReference>
<dbReference type="InterPro" id="IPR042104">
    <property type="entry name" value="PKS_dehydratase_sf"/>
</dbReference>
<dbReference type="SMART" id="SM00826">
    <property type="entry name" value="PKS_DH"/>
    <property type="match status" value="2"/>
</dbReference>
<dbReference type="Pfam" id="PF00109">
    <property type="entry name" value="ketoacyl-synt"/>
    <property type="match status" value="1"/>
</dbReference>
<dbReference type="InterPro" id="IPR013968">
    <property type="entry name" value="PKS_KR"/>
</dbReference>
<dbReference type="PROSITE" id="PS52004">
    <property type="entry name" value="KS3_2"/>
    <property type="match status" value="1"/>
</dbReference>
<dbReference type="InterPro" id="IPR016039">
    <property type="entry name" value="Thiolase-like"/>
</dbReference>
<dbReference type="GO" id="GO:0004315">
    <property type="term" value="F:3-oxoacyl-[acyl-carrier-protein] synthase activity"/>
    <property type="evidence" value="ECO:0007669"/>
    <property type="project" value="InterPro"/>
</dbReference>
<feature type="region of interest" description="N-terminal hotdog fold" evidence="8">
    <location>
        <begin position="474"/>
        <end position="596"/>
    </location>
</feature>
<dbReference type="Pfam" id="PF00550">
    <property type="entry name" value="PP-binding"/>
    <property type="match status" value="2"/>
</dbReference>
<dbReference type="SMART" id="SM00822">
    <property type="entry name" value="PKS_KR"/>
    <property type="match status" value="2"/>
</dbReference>
<comment type="pathway">
    <text evidence="1">Antibiotic biosynthesis.</text>
</comment>
<dbReference type="Gene3D" id="3.10.129.110">
    <property type="entry name" value="Polyketide synthase dehydratase"/>
    <property type="match status" value="2"/>
</dbReference>
<evidence type="ECO:0000256" key="2">
    <source>
        <dbReference type="ARBA" id="ARBA00022450"/>
    </source>
</evidence>
<dbReference type="CDD" id="cd00833">
    <property type="entry name" value="PKS"/>
    <property type="match status" value="1"/>
</dbReference>
<dbReference type="CDD" id="cd05195">
    <property type="entry name" value="enoyl_red"/>
    <property type="match status" value="1"/>
</dbReference>
<keyword evidence="4" id="KW-0808">Transferase</keyword>
<dbReference type="Gene3D" id="3.90.180.10">
    <property type="entry name" value="Medium-chain alcohol dehydrogenases, catalytic domain"/>
    <property type="match status" value="1"/>
</dbReference>
<keyword evidence="3" id="KW-0597">Phosphoprotein</keyword>
<evidence type="ECO:0000256" key="3">
    <source>
        <dbReference type="ARBA" id="ARBA00022553"/>
    </source>
</evidence>
<comment type="caution">
    <text evidence="12">The sequence shown here is derived from an EMBL/GenBank/DDBJ whole genome shotgun (WGS) entry which is preliminary data.</text>
</comment>
<dbReference type="Gene3D" id="3.40.50.11460">
    <property type="match status" value="1"/>
</dbReference>
<dbReference type="GO" id="GO:0006633">
    <property type="term" value="P:fatty acid biosynthetic process"/>
    <property type="evidence" value="ECO:0007669"/>
    <property type="project" value="InterPro"/>
</dbReference>
<evidence type="ECO:0000256" key="7">
    <source>
        <dbReference type="ARBA" id="ARBA00023315"/>
    </source>
</evidence>
<dbReference type="SUPFAM" id="SSF52151">
    <property type="entry name" value="FabD/lysophospholipase-like"/>
    <property type="match status" value="2"/>
</dbReference>
<dbReference type="PROSITE" id="PS50075">
    <property type="entry name" value="CARRIER"/>
    <property type="match status" value="2"/>
</dbReference>
<evidence type="ECO:0000256" key="4">
    <source>
        <dbReference type="ARBA" id="ARBA00022679"/>
    </source>
</evidence>
<dbReference type="InterPro" id="IPR020806">
    <property type="entry name" value="PKS_PP-bd"/>
</dbReference>
<feature type="domain" description="PKS/mFAS DH" evidence="11">
    <location>
        <begin position="2236"/>
        <end position="2515"/>
    </location>
</feature>
<dbReference type="Pfam" id="PF16197">
    <property type="entry name" value="KAsynt_C_assoc"/>
    <property type="match status" value="1"/>
</dbReference>
<dbReference type="SMART" id="SM00823">
    <property type="entry name" value="PKS_PP"/>
    <property type="match status" value="2"/>
</dbReference>
<dbReference type="SMART" id="SM00829">
    <property type="entry name" value="PKS_ER"/>
    <property type="match status" value="1"/>
</dbReference>
<dbReference type="Pfam" id="PF02801">
    <property type="entry name" value="Ketoacyl-synt_C"/>
    <property type="match status" value="1"/>
</dbReference>
<dbReference type="Pfam" id="PF08659">
    <property type="entry name" value="KR"/>
    <property type="match status" value="2"/>
</dbReference>
<dbReference type="Pfam" id="PF21089">
    <property type="entry name" value="PKS_DH_N"/>
    <property type="match status" value="2"/>
</dbReference>
<dbReference type="SUPFAM" id="SSF51735">
    <property type="entry name" value="NAD(P)-binding Rossmann-fold domains"/>
    <property type="match status" value="5"/>
</dbReference>
<dbReference type="InterPro" id="IPR014031">
    <property type="entry name" value="Ketoacyl_synth_C"/>
</dbReference>
<organism evidence="12 13">
    <name type="scientific">Streptomyces hainanensis</name>
    <dbReference type="NCBI Taxonomy" id="402648"/>
    <lineage>
        <taxon>Bacteria</taxon>
        <taxon>Bacillati</taxon>
        <taxon>Actinomycetota</taxon>
        <taxon>Actinomycetes</taxon>
        <taxon>Kitasatosporales</taxon>
        <taxon>Streptomycetaceae</taxon>
        <taxon>Streptomyces</taxon>
    </lineage>
</organism>
<feature type="non-terminal residue" evidence="12">
    <location>
        <position position="1"/>
    </location>
</feature>
<feature type="non-terminal residue" evidence="12">
    <location>
        <position position="3387"/>
    </location>
</feature>
<evidence type="ECO:0000259" key="10">
    <source>
        <dbReference type="PROSITE" id="PS52004"/>
    </source>
</evidence>
<keyword evidence="13" id="KW-1185">Reference proteome</keyword>
<keyword evidence="7" id="KW-0012">Acyltransferase</keyword>
<evidence type="ECO:0000259" key="9">
    <source>
        <dbReference type="PROSITE" id="PS50075"/>
    </source>
</evidence>
<dbReference type="InterPro" id="IPR011032">
    <property type="entry name" value="GroES-like_sf"/>
</dbReference>
<dbReference type="InterPro" id="IPR020841">
    <property type="entry name" value="PKS_Beta-ketoAc_synthase_dom"/>
</dbReference>
<dbReference type="SMART" id="SM00827">
    <property type="entry name" value="PKS_AT"/>
    <property type="match status" value="2"/>
</dbReference>
<dbReference type="EMBL" id="SMKI01000290">
    <property type="protein sequence ID" value="TDC71073.1"/>
    <property type="molecule type" value="Genomic_DNA"/>
</dbReference>
<dbReference type="InterPro" id="IPR014030">
    <property type="entry name" value="Ketoacyl_synth_N"/>
</dbReference>
<feature type="active site" description="Proton donor; for dehydratase activity" evidence="8">
    <location>
        <position position="2437"/>
    </location>
</feature>
<feature type="region of interest" description="N-terminal hotdog fold" evidence="8">
    <location>
        <begin position="2236"/>
        <end position="2361"/>
    </location>
</feature>
<dbReference type="Gene3D" id="1.10.1200.10">
    <property type="entry name" value="ACP-like"/>
    <property type="match status" value="2"/>
</dbReference>
<dbReference type="PROSITE" id="PS00606">
    <property type="entry name" value="KS3_1"/>
    <property type="match status" value="1"/>
</dbReference>
<dbReference type="InterPro" id="IPR032821">
    <property type="entry name" value="PKS_assoc"/>
</dbReference>
<dbReference type="PROSITE" id="PS52019">
    <property type="entry name" value="PKS_MFAS_DH"/>
    <property type="match status" value="2"/>
</dbReference>
<dbReference type="FunFam" id="3.40.47.10:FF:000019">
    <property type="entry name" value="Polyketide synthase type I"/>
    <property type="match status" value="1"/>
</dbReference>
<dbReference type="InterPro" id="IPR049552">
    <property type="entry name" value="PKS_DH_N"/>
</dbReference>
<feature type="domain" description="Carrier" evidence="9">
    <location>
        <begin position="3323"/>
        <end position="3387"/>
    </location>
</feature>
<dbReference type="InterPro" id="IPR036736">
    <property type="entry name" value="ACP-like_sf"/>
</dbReference>
<dbReference type="CDD" id="cd08956">
    <property type="entry name" value="KR_3_FAS_SDR_x"/>
    <property type="match status" value="2"/>
</dbReference>
<dbReference type="InterPro" id="IPR016035">
    <property type="entry name" value="Acyl_Trfase/lysoPLipase"/>
</dbReference>
<evidence type="ECO:0000259" key="11">
    <source>
        <dbReference type="PROSITE" id="PS52019"/>
    </source>
</evidence>
<dbReference type="InterPro" id="IPR009081">
    <property type="entry name" value="PP-bd_ACP"/>
</dbReference>
<dbReference type="FunFam" id="3.40.366.10:FF:000002">
    <property type="entry name" value="Probable polyketide synthase 2"/>
    <property type="match status" value="2"/>
</dbReference>
<dbReference type="InterPro" id="IPR049900">
    <property type="entry name" value="PKS_mFAS_DH"/>
</dbReference>
<dbReference type="InterPro" id="IPR014043">
    <property type="entry name" value="Acyl_transferase_dom"/>
</dbReference>
<dbReference type="SUPFAM" id="SSF47336">
    <property type="entry name" value="ACP-like"/>
    <property type="match status" value="2"/>
</dbReference>
<dbReference type="GO" id="GO:0033068">
    <property type="term" value="P:macrolide biosynthetic process"/>
    <property type="evidence" value="ECO:0007669"/>
    <property type="project" value="UniProtKB-ARBA"/>
</dbReference>
<dbReference type="SUPFAM" id="SSF55048">
    <property type="entry name" value="Probable ACP-binding domain of malonyl-CoA ACP transacylase"/>
    <property type="match status" value="2"/>
</dbReference>
<dbReference type="InterPro" id="IPR006162">
    <property type="entry name" value="Ppantetheine_attach_site"/>
</dbReference>
<evidence type="ECO:0000256" key="5">
    <source>
        <dbReference type="ARBA" id="ARBA00023194"/>
    </source>
</evidence>
<dbReference type="GO" id="GO:0031177">
    <property type="term" value="F:phosphopantetheine binding"/>
    <property type="evidence" value="ECO:0007669"/>
    <property type="project" value="InterPro"/>
</dbReference>
<evidence type="ECO:0000256" key="8">
    <source>
        <dbReference type="PROSITE-ProRule" id="PRU01363"/>
    </source>
</evidence>
<sequence>SPGRLARLFTRGMGVPPRAYLARLRAERAAALREQAARLHRHASGDPGLDATAVGYSLAMSRAQLDHRAVVLGTDRAELLAGLDALSGNEPADSVVSGSGRGGGRVVGMFPGQGSQWAGMGRELYDHFPVFAQALDEICAELDPHLDQPLREVMFARPGTTAADLLDQTAYTQCGLFTLEVALFRLLESLGIHPDVLIGHSVGELAAAHIAGVMTLPDACTLVAARGRLMQALPTGGAMISLQATPDEVTPLLTGREHQLSIAAINGPTATVISGDENAALQLADTFQNQGRKVRRLRVSHAFHSPHIEPILTQLHHVAESVTLTAPRIPIISNLTGHPLTPQQATNPEYWVNHARQPVHFAHGINQLTHHDTTPLFIEIGPGAVLTAMTADSLTEAVTVPTQRRDQPEVLGVLTAAARAFAHGVPVQWSALFADTGAQRVELPTYAFQRQRYWLAPAADTGDPTAWGQLAVEHPILAAAVETADGGVVFTGRLSLQTQPWLADHTVADVALLPGTAFVELAIRAGDEVGCDHIEELTLQTPLALPDKGTVAIQVRLDTPDQTGHRTLTIHSRTDNNTAEWTQHATGTLTTSTPTGTTDLITWPPPGAEPIDLDALYEQFSDAGVSYGPAFQGLRAAWRRGDEIFTEVSLPENVDSERFGLHPALLDATLHPIATSEVAEAGGESGRVGLPFAWAGVSLRVVGTTSLRVRLAPGRDSGLSLELADAEGRSVGSVESLTIRPISHEGLAAVRGALHQALFHVEWNPLAATSDAAEPATPWVSLGQDLAGPWTGFADLAALRTAIETGTSVPETVLLPCIPRAAASIDPPTAARAAVGGALDLVQEWLADDGFGSSGLVIVTRGAVDVATDGPVTAPDLAGSALWGLMRSAQSEHPDRFVLVDLDDDEASLRALPAALRSGEPQLAIRGGTVHVPRLARIPAAQADADASVDLDPDGTVLVTGGTGALGSVVARHLVSRHGARHVLLASRRGPDAPGADALAAELSDLGALVTISACDVGDRSAVKELLASVPAEHPLTAVIHTAGVLDDGVLASLTPDRCDRVFRPKLDAAWHLHELTADLDLSAFVLFSSAAGTFGGPGQANYSAANAFLDRLAGVRRATGRPAVSLAWGLWAAQGEGMTGHLDDADRARMVRGGLEPIAVDEGLALLDASLTLPGPVVMPARLDLGSVRAAARAGVTPALLRGLLRTSSRQPRATQASPSSGLERRLVGLPEEEQDRLVLELLRTEMGTVLGYRSAEDIDTGRGFFELGFDSLMAVELRNRLNAATGLRLPATALFDHPTPVALTRHLRERMAGVRTTPTAVPSVIAVDAVDAEEPIAIVGMACRYPGGVTSPEALWRLVADGVDAISEFPTGRGWDVDALYDPDPDSRGKSYVREGGFVHDADHFDPAFFGISPREALAIDPQQRLLLETAWEAFEHAGIDPETLRGTATGVFAGVMYNDYLSRLTKAPEDFEGYLGTGSAGSVASGRLAYTFGLEGPAVTVDTACSSSLVALHLAAQALRQGECTMALAGGVAVMSTPSTFVEFSRQRGLAADGRCKPFAAAADGTGWGEGVGLLLVERLSDARRNGHRVLAVVRGSSVNQDGTSSQLTAPNGPSQQRVIRQALANAGLSASDVDVVEAHGTGTTLGDPIEAQALLATYGQDRPEDRPLWLGSVKSNIAHTQAAAGAAGVIKMVMAMRHGLLPKTLHVDEPSPHVDWSVGAVELLTEAREWPETEHRRRAAVSSFGISGTNAHVILESVPDSVPSEPVEPTEPEEPRQRVLPLPISARSTEALRGQAARLHRHLSEHTDLDPADVGYSLATTRANMPHRAVALIDGRESLARALRGLASGESVGDVVVGRAGGEARPVFVFPGQGSQWVGMALELLDTAPVFAEHLHACARALAPHVEWDLLEVLREPDGTSLERVDIVQPVLFSMMVSLAQLWRSHGVEPAAVVGHSQGEIAAAHIAGALTLEDAAKVVALRSRALAGLTGGSGMASIALPTDEVGKRLAAWDGQVAIAAMNGPTSTVISGDDTALSQILAACETDGIRTRRIPVDYASHSPQVERIHDQLIEALAGISPQPSRVPFYSTVTAKAIDTTSLNADYWFRNLRQPVRFEETTRLLLKQGHRLFVEASPHPVLTIGLQETIDTTETKATTIGTLRRDEGGPHRFTTALAEAFVHGAPVQWPAHFTNTNARQAELPTYAFQRQRYWLTSSGNAGDPTAWGQEAVEHPLLAAAVGSADGGVVFTGRLSLQTQPWLADHAVANVVLLPGTGFLELAIRAGDEVGCDHIEELTLEVPLVLPEKGGVAIHVRVGAADDAGRRALSVHSRSDDDGVGITEWTQHASGTLASSNNGAPTTGVDLSAWPPREAEPIDLDGFYPGMAEAGYGYGPTFQGLRAAWRRDDEIFAEVALPQQAHEQATQFGIHPALLDATLHAIGLGDFFDTPGQVRLPFAWNGLSLTATGATHARVRLAAVGPDTVSVDVADGAGRPLVRADSLVVPPVTLEQLEQIRSADRHSLLRLNWIALPAGAQRATGRWWVVGADPLGLQEGLEETGLRVASWPDLPGMDDDATAPDVLVLPSVSGPDITPEAEGVRAAVTQALSSVQRWLADERFASTRLVVVTRGAVAAGPDEAVSDLAQAGVWGLLRSAQSEHPDRIALVDLDAEPASVQTLPAAIESGEPQSAIRRGTILAPRLARPGAESLVPPVGVPWRLDVKDSGTFDGLRLVPSPEVEAPLEPGQVRIALRAAGLNFRDVLLALGLIPQQVFVGGEASGVVTEVGPEVSGLAVGDRVMGFVPQAFGPMAVADHRLVARFPDDWSFEQAASVPVVFLTAYYGLVDLGGLKAGESVLIHAAAGGVGMAAVQLAQHLGAHVFATASPPKWPAVRELGVDPDRIASSRTLDFEQHFLQATGGAGVDVVLNSLANEFMDASARLLPRGGRFLEMGKTDIRDADEVATQHTGVAYQAFDLMQAGPERIQRMLSTIVALFDAGALRPLPLTTWDVRQARTAFRHLSQARHIGKVVLTIPPALDRDGTVLVTGGTGTLGGLVARHLVTAHGVRHLLLTSRRGPEADGAAALHDELTELGAQVTITACDTADRPAVTKLLATIPAEHPLTGVIHAAGVLDDALIETLTAEQVETVLRPKVDAALHLHELTQDLDLTAFVLFSSAAGVLGAPGQANYAAANAFLDALATHRHTHRLPATSIAWGLWAQASGMTGQLNQHDIARMSRSGLTPLTTEQALTLLDTALTTTDPLVVATRVDSGRLRAQAGAGMLPALLGGLVRAPSRRTAASAADTSALQRQLATANETEQQRILTDLVRTHVATVLGHTTPDNITTDQAFKELGFDSLTAVELRNRLTTTTGQRLPATLIFDHPTP</sequence>
<feature type="active site" description="Proton donor; for dehydratase activity" evidence="8">
    <location>
        <position position="667"/>
    </location>
</feature>
<dbReference type="Pfam" id="PF14765">
    <property type="entry name" value="PS-DH"/>
    <property type="match status" value="2"/>
</dbReference>
<dbReference type="InterPro" id="IPR020807">
    <property type="entry name" value="PKS_DH"/>
</dbReference>
<dbReference type="InterPro" id="IPR013154">
    <property type="entry name" value="ADH-like_N"/>
</dbReference>
<dbReference type="InterPro" id="IPR001227">
    <property type="entry name" value="Ac_transferase_dom_sf"/>
</dbReference>
<evidence type="ECO:0000313" key="13">
    <source>
        <dbReference type="Proteomes" id="UP000295345"/>
    </source>
</evidence>
<feature type="active site" description="Proton acceptor; for dehydratase activity" evidence="8">
    <location>
        <position position="505"/>
    </location>
</feature>
<dbReference type="Gene3D" id="3.30.70.3290">
    <property type="match status" value="2"/>
</dbReference>
<dbReference type="SMART" id="SM00825">
    <property type="entry name" value="PKS_KS"/>
    <property type="match status" value="1"/>
</dbReference>
<dbReference type="InterPro" id="IPR057326">
    <property type="entry name" value="KR_dom"/>
</dbReference>
<feature type="region of interest" description="C-terminal hotdog fold" evidence="8">
    <location>
        <begin position="608"/>
        <end position="748"/>
    </location>
</feature>
<feature type="region of interest" description="C-terminal hotdog fold" evidence="8">
    <location>
        <begin position="2376"/>
        <end position="2515"/>
    </location>
</feature>
<keyword evidence="5" id="KW-0045">Antibiotic biosynthesis</keyword>
<dbReference type="Pfam" id="PF00698">
    <property type="entry name" value="Acyl_transf_1"/>
    <property type="match status" value="2"/>
</dbReference>
<gene>
    <name evidence="12" type="ORF">E1283_23995</name>
</gene>
<accession>A0A4R4T8Q3</accession>
<dbReference type="Pfam" id="PF13602">
    <property type="entry name" value="ADH_zinc_N_2"/>
    <property type="match status" value="1"/>
</dbReference>
<dbReference type="RefSeq" id="WP_132820209.1">
    <property type="nucleotide sequence ID" value="NZ_SMKI01000290.1"/>
</dbReference>
<dbReference type="InterPro" id="IPR036291">
    <property type="entry name" value="NAD(P)-bd_dom_sf"/>
</dbReference>
<dbReference type="PROSITE" id="PS00012">
    <property type="entry name" value="PHOSPHOPANTETHEINE"/>
    <property type="match status" value="2"/>
</dbReference>
<dbReference type="Gene3D" id="3.40.50.720">
    <property type="entry name" value="NAD(P)-binding Rossmann-like Domain"/>
    <property type="match status" value="2"/>
</dbReference>
<dbReference type="SMART" id="SM01294">
    <property type="entry name" value="PKS_PP_betabranch"/>
    <property type="match status" value="1"/>
</dbReference>
<evidence type="ECO:0000256" key="6">
    <source>
        <dbReference type="ARBA" id="ARBA00023268"/>
    </source>
</evidence>
<feature type="domain" description="Carrier" evidence="9">
    <location>
        <begin position="1238"/>
        <end position="1313"/>
    </location>
</feature>
<dbReference type="Gene3D" id="3.40.366.10">
    <property type="entry name" value="Malonyl-Coenzyme A Acyl Carrier Protein, domain 2"/>
    <property type="match status" value="2"/>
</dbReference>
<dbReference type="GO" id="GO:0016491">
    <property type="term" value="F:oxidoreductase activity"/>
    <property type="evidence" value="ECO:0007669"/>
    <property type="project" value="InterPro"/>
</dbReference>
<dbReference type="FunFam" id="3.40.50.720:FF:000381">
    <property type="entry name" value="Probable polyketide synthase pks17"/>
    <property type="match status" value="1"/>
</dbReference>
<dbReference type="Pfam" id="PF22953">
    <property type="entry name" value="SpnB_Rossmann"/>
    <property type="match status" value="2"/>
</dbReference>
<dbReference type="FunFam" id="1.10.1200.10:FF:000007">
    <property type="entry name" value="Probable polyketide synthase pks17"/>
    <property type="match status" value="2"/>
</dbReference>
<dbReference type="Pfam" id="PF08240">
    <property type="entry name" value="ADH_N"/>
    <property type="match status" value="1"/>
</dbReference>
<dbReference type="GO" id="GO:0004312">
    <property type="term" value="F:fatty acid synthase activity"/>
    <property type="evidence" value="ECO:0007669"/>
    <property type="project" value="TreeGrafter"/>
</dbReference>
<dbReference type="OrthoDB" id="9778690at2"/>
<dbReference type="SUPFAM" id="SSF50129">
    <property type="entry name" value="GroES-like"/>
    <property type="match status" value="1"/>
</dbReference>
<dbReference type="Gene3D" id="3.40.47.10">
    <property type="match status" value="1"/>
</dbReference>
<dbReference type="PANTHER" id="PTHR43775">
    <property type="entry name" value="FATTY ACID SYNTHASE"/>
    <property type="match status" value="1"/>
</dbReference>
<dbReference type="Proteomes" id="UP000295345">
    <property type="component" value="Unassembled WGS sequence"/>
</dbReference>
<name>A0A4R4T8Q3_9ACTN</name>
<feature type="domain" description="PKS/mFAS DH" evidence="11">
    <location>
        <begin position="474"/>
        <end position="748"/>
    </location>
</feature>
<keyword evidence="6" id="KW-0511">Multifunctional enzyme</keyword>
<feature type="domain" description="Ketosynthase family 3 (KS3)" evidence="10">
    <location>
        <begin position="1335"/>
        <end position="1761"/>
    </location>
</feature>
<dbReference type="InterPro" id="IPR055123">
    <property type="entry name" value="SpnB-like_Rossmann"/>
</dbReference>
<evidence type="ECO:0000256" key="1">
    <source>
        <dbReference type="ARBA" id="ARBA00004792"/>
    </source>
</evidence>
<dbReference type="FunFam" id="3.40.50.720:FF:000209">
    <property type="entry name" value="Polyketide synthase Pks12"/>
    <property type="match status" value="1"/>
</dbReference>
<protein>
    <submittedName>
        <fullName evidence="12">SDR family NAD(P)-dependent oxidoreductase</fullName>
    </submittedName>
</protein>
<proteinExistence type="predicted"/>
<dbReference type="SUPFAM" id="SSF53901">
    <property type="entry name" value="Thiolase-like"/>
    <property type="match status" value="1"/>
</dbReference>
<dbReference type="PANTHER" id="PTHR43775:SF51">
    <property type="entry name" value="INACTIVE PHENOLPHTHIOCEROL SYNTHESIS POLYKETIDE SYNTHASE TYPE I PKS1-RELATED"/>
    <property type="match status" value="1"/>
</dbReference>
<dbReference type="InterPro" id="IPR016036">
    <property type="entry name" value="Malonyl_transacylase_ACP-bd"/>
</dbReference>
<dbReference type="InterPro" id="IPR020843">
    <property type="entry name" value="ER"/>
</dbReference>
<feature type="active site" description="Proton acceptor; for dehydratase activity" evidence="8">
    <location>
        <position position="2267"/>
    </location>
</feature>
<dbReference type="InterPro" id="IPR018201">
    <property type="entry name" value="Ketoacyl_synth_AS"/>
</dbReference>
<dbReference type="FunFam" id="3.90.180.10:FF:000032">
    <property type="entry name" value="Probable polyketide synthase pks1"/>
    <property type="match status" value="1"/>
</dbReference>
<evidence type="ECO:0000313" key="12">
    <source>
        <dbReference type="EMBL" id="TDC71073.1"/>
    </source>
</evidence>